<dbReference type="InterPro" id="IPR037522">
    <property type="entry name" value="HD_GYP_dom"/>
</dbReference>
<sequence>MYSDLEDRIGELHAIFEIDKAITSAIDLETVLQQIVQMSIGLLDAKISSIMLLDEESNELVIAAAHGLSESYIRKGPIKVGESIAGRVIQEGRPIAVEDIIDDPRHAYSDQARIEGLHSLLSVPLSLKDRVIGVLNIYTDETHSFTPHEINLFTSLASQAAIAIENARLFESLEEIYIEVITALASAIDARDSYTHGHSHRVTEYAVAIAEDIQLNPAEVDIIRNASILHDVGKIGIKEDILKKPGRLTEDERKEMEYHPFIGTKILQSVKLLEPVLPLVYHHHEWVDGTGYPDGLKGEDIPLGARIIAVADAFESMTSDRPYRKALPLDEAFGELRRCSGRQFDSEIVQVFMKLAEAGKLDLEWSQSRVITLTDRFGRA</sequence>
<evidence type="ECO:0000259" key="1">
    <source>
        <dbReference type="PROSITE" id="PS51832"/>
    </source>
</evidence>
<organism evidence="2 3">
    <name type="scientific">Candidatus Solincola sediminis</name>
    <dbReference type="NCBI Taxonomy" id="1797199"/>
    <lineage>
        <taxon>Bacteria</taxon>
        <taxon>Bacillati</taxon>
        <taxon>Actinomycetota</taxon>
        <taxon>Candidatus Geothermincolia</taxon>
        <taxon>Candidatus Geothermincolales</taxon>
        <taxon>Candidatus Geothermincolaceae</taxon>
        <taxon>Candidatus Solincola</taxon>
    </lineage>
</organism>
<reference evidence="2 3" key="1">
    <citation type="journal article" date="2016" name="Nat. Commun.">
        <title>Thousands of microbial genomes shed light on interconnected biogeochemical processes in an aquifer system.</title>
        <authorList>
            <person name="Anantharaman K."/>
            <person name="Brown C.T."/>
            <person name="Hug L.A."/>
            <person name="Sharon I."/>
            <person name="Castelle C.J."/>
            <person name="Probst A.J."/>
            <person name="Thomas B.C."/>
            <person name="Singh A."/>
            <person name="Wilkins M.J."/>
            <person name="Karaoz U."/>
            <person name="Brodie E.L."/>
            <person name="Williams K.H."/>
            <person name="Hubbard S.S."/>
            <person name="Banfield J.F."/>
        </authorList>
    </citation>
    <scope>NUCLEOTIDE SEQUENCE [LARGE SCALE GENOMIC DNA]</scope>
</reference>
<dbReference type="Pfam" id="PF13487">
    <property type="entry name" value="HD_5"/>
    <property type="match status" value="1"/>
</dbReference>
<dbReference type="SUPFAM" id="SSF55781">
    <property type="entry name" value="GAF domain-like"/>
    <property type="match status" value="1"/>
</dbReference>
<dbReference type="SMART" id="SM00065">
    <property type="entry name" value="GAF"/>
    <property type="match status" value="1"/>
</dbReference>
<dbReference type="STRING" id="1797197.A2Y75_06510"/>
<name>A0A1F2WJC1_9ACTN</name>
<dbReference type="NCBIfam" id="TIGR00277">
    <property type="entry name" value="HDIG"/>
    <property type="match status" value="1"/>
</dbReference>
<accession>A0A1F2WJC1</accession>
<dbReference type="Proteomes" id="UP000177876">
    <property type="component" value="Unassembled WGS sequence"/>
</dbReference>
<evidence type="ECO:0000313" key="3">
    <source>
        <dbReference type="Proteomes" id="UP000177876"/>
    </source>
</evidence>
<protein>
    <recommendedName>
        <fullName evidence="1">HD-GYP domain-containing protein</fullName>
    </recommendedName>
</protein>
<dbReference type="PANTHER" id="PTHR43155">
    <property type="entry name" value="CYCLIC DI-GMP PHOSPHODIESTERASE PA4108-RELATED"/>
    <property type="match status" value="1"/>
</dbReference>
<dbReference type="EMBL" id="MELK01000040">
    <property type="protein sequence ID" value="OFW56958.1"/>
    <property type="molecule type" value="Genomic_DNA"/>
</dbReference>
<feature type="domain" description="HD-GYP" evidence="1">
    <location>
        <begin position="173"/>
        <end position="368"/>
    </location>
</feature>
<dbReference type="SUPFAM" id="SSF109604">
    <property type="entry name" value="HD-domain/PDEase-like"/>
    <property type="match status" value="1"/>
</dbReference>
<gene>
    <name evidence="2" type="ORF">A2Y75_06510</name>
</gene>
<dbReference type="SMART" id="SM00471">
    <property type="entry name" value="HDc"/>
    <property type="match status" value="1"/>
</dbReference>
<comment type="caution">
    <text evidence="2">The sequence shown here is derived from an EMBL/GenBank/DDBJ whole genome shotgun (WGS) entry which is preliminary data.</text>
</comment>
<dbReference type="InterPro" id="IPR006675">
    <property type="entry name" value="HDIG_dom"/>
</dbReference>
<dbReference type="InterPro" id="IPR003018">
    <property type="entry name" value="GAF"/>
</dbReference>
<dbReference type="CDD" id="cd00077">
    <property type="entry name" value="HDc"/>
    <property type="match status" value="1"/>
</dbReference>
<dbReference type="InterPro" id="IPR029016">
    <property type="entry name" value="GAF-like_dom_sf"/>
</dbReference>
<dbReference type="PROSITE" id="PS51832">
    <property type="entry name" value="HD_GYP"/>
    <property type="match status" value="1"/>
</dbReference>
<dbReference type="AlphaFoldDB" id="A0A1F2WJC1"/>
<dbReference type="PANTHER" id="PTHR43155:SF2">
    <property type="entry name" value="CYCLIC DI-GMP PHOSPHODIESTERASE PA4108"/>
    <property type="match status" value="1"/>
</dbReference>
<proteinExistence type="predicted"/>
<dbReference type="Pfam" id="PF13185">
    <property type="entry name" value="GAF_2"/>
    <property type="match status" value="1"/>
</dbReference>
<dbReference type="InterPro" id="IPR003607">
    <property type="entry name" value="HD/PDEase_dom"/>
</dbReference>
<dbReference type="Gene3D" id="1.10.3210.10">
    <property type="entry name" value="Hypothetical protein af1432"/>
    <property type="match status" value="1"/>
</dbReference>
<evidence type="ECO:0000313" key="2">
    <source>
        <dbReference type="EMBL" id="OFW56958.1"/>
    </source>
</evidence>
<dbReference type="Gene3D" id="3.30.450.40">
    <property type="match status" value="1"/>
</dbReference>